<evidence type="ECO:0000313" key="1">
    <source>
        <dbReference type="EnsemblPlants" id="AET6Gv20429300.20"/>
    </source>
</evidence>
<keyword evidence="2" id="KW-1185">Reference proteome</keyword>
<reference evidence="1" key="5">
    <citation type="journal article" date="2021" name="G3 (Bethesda)">
        <title>Aegilops tauschii genome assembly Aet v5.0 features greater sequence contiguity and improved annotation.</title>
        <authorList>
            <person name="Wang L."/>
            <person name="Zhu T."/>
            <person name="Rodriguez J.C."/>
            <person name="Deal K.R."/>
            <person name="Dubcovsky J."/>
            <person name="McGuire P.E."/>
            <person name="Lux T."/>
            <person name="Spannagl M."/>
            <person name="Mayer K.F.X."/>
            <person name="Baldrich P."/>
            <person name="Meyers B.C."/>
            <person name="Huo N."/>
            <person name="Gu Y.Q."/>
            <person name="Zhou H."/>
            <person name="Devos K.M."/>
            <person name="Bennetzen J.L."/>
            <person name="Unver T."/>
            <person name="Budak H."/>
            <person name="Gulick P.J."/>
            <person name="Galiba G."/>
            <person name="Kalapos B."/>
            <person name="Nelson D.R."/>
            <person name="Li P."/>
            <person name="You F.M."/>
            <person name="Luo M.C."/>
            <person name="Dvorak J."/>
        </authorList>
    </citation>
    <scope>NUCLEOTIDE SEQUENCE [LARGE SCALE GENOMIC DNA]</scope>
    <source>
        <strain evidence="1">cv. AL8/78</strain>
    </source>
</reference>
<accession>A0A453NNF4</accession>
<name>A0A453NNF4_AEGTS</name>
<dbReference type="EnsemblPlants" id="AET6Gv20429300.20">
    <property type="protein sequence ID" value="AET6Gv20429300.20"/>
    <property type="gene ID" value="AET6Gv20429300"/>
</dbReference>
<dbReference type="Gramene" id="AET6Gv20429300.20">
    <property type="protein sequence ID" value="AET6Gv20429300.20"/>
    <property type="gene ID" value="AET6Gv20429300"/>
</dbReference>
<dbReference type="PANTHER" id="PTHR47162">
    <property type="entry name" value="OS02G0192300 PROTEIN"/>
    <property type="match status" value="1"/>
</dbReference>
<dbReference type="PANTHER" id="PTHR47162:SF10">
    <property type="entry name" value="METHYL-CPG-BINDING DOMAIN-CONTAINING PROTEIN 9 ISOFORM X1"/>
    <property type="match status" value="1"/>
</dbReference>
<dbReference type="AlphaFoldDB" id="A0A453NNF4"/>
<protein>
    <submittedName>
        <fullName evidence="1">Uncharacterized protein</fullName>
    </submittedName>
</protein>
<reference evidence="2" key="2">
    <citation type="journal article" date="2017" name="Nat. Plants">
        <title>The Aegilops tauschii genome reveals multiple impacts of transposons.</title>
        <authorList>
            <person name="Zhao G."/>
            <person name="Zou C."/>
            <person name="Li K."/>
            <person name="Wang K."/>
            <person name="Li T."/>
            <person name="Gao L."/>
            <person name="Zhang X."/>
            <person name="Wang H."/>
            <person name="Yang Z."/>
            <person name="Liu X."/>
            <person name="Jiang W."/>
            <person name="Mao L."/>
            <person name="Kong X."/>
            <person name="Jiao Y."/>
            <person name="Jia J."/>
        </authorList>
    </citation>
    <scope>NUCLEOTIDE SEQUENCE [LARGE SCALE GENOMIC DNA]</scope>
    <source>
        <strain evidence="2">cv. AL8/78</strain>
    </source>
</reference>
<organism evidence="1 2">
    <name type="scientific">Aegilops tauschii subsp. strangulata</name>
    <name type="common">Goatgrass</name>
    <dbReference type="NCBI Taxonomy" id="200361"/>
    <lineage>
        <taxon>Eukaryota</taxon>
        <taxon>Viridiplantae</taxon>
        <taxon>Streptophyta</taxon>
        <taxon>Embryophyta</taxon>
        <taxon>Tracheophyta</taxon>
        <taxon>Spermatophyta</taxon>
        <taxon>Magnoliopsida</taxon>
        <taxon>Liliopsida</taxon>
        <taxon>Poales</taxon>
        <taxon>Poaceae</taxon>
        <taxon>BOP clade</taxon>
        <taxon>Pooideae</taxon>
        <taxon>Triticodae</taxon>
        <taxon>Triticeae</taxon>
        <taxon>Triticinae</taxon>
        <taxon>Aegilops</taxon>
    </lineage>
</organism>
<proteinExistence type="predicted"/>
<dbReference type="Proteomes" id="UP000015105">
    <property type="component" value="Chromosome 6D"/>
</dbReference>
<reference evidence="2" key="1">
    <citation type="journal article" date="2014" name="Science">
        <title>Ancient hybridizations among the ancestral genomes of bread wheat.</title>
        <authorList>
            <consortium name="International Wheat Genome Sequencing Consortium,"/>
            <person name="Marcussen T."/>
            <person name="Sandve S.R."/>
            <person name="Heier L."/>
            <person name="Spannagl M."/>
            <person name="Pfeifer M."/>
            <person name="Jakobsen K.S."/>
            <person name="Wulff B.B."/>
            <person name="Steuernagel B."/>
            <person name="Mayer K.F."/>
            <person name="Olsen O.A."/>
        </authorList>
    </citation>
    <scope>NUCLEOTIDE SEQUENCE [LARGE SCALE GENOMIC DNA]</scope>
    <source>
        <strain evidence="2">cv. AL8/78</strain>
    </source>
</reference>
<sequence>MKEAGQDKLAAQTLGRCTGVVLPGVHLALFKVLFGELLSKVAIFVDPNIDPKESKPRRGRKKDTESLISTKEFNFDMLTANKLTWPELARRYMLAISSINGCMDVSDISSREGVKLFRCLQGDGGILCGAVPGVAGMEKDALTVINVLYFQLLLEAENLICSSLSSEGNKVFMMDYKYTDMIDSAEVPTADNRTLPDWAEPLEPVRKLPTNVG</sequence>
<reference evidence="1" key="3">
    <citation type="journal article" date="2017" name="Nature">
        <title>Genome sequence of the progenitor of the wheat D genome Aegilops tauschii.</title>
        <authorList>
            <person name="Luo M.C."/>
            <person name="Gu Y.Q."/>
            <person name="Puiu D."/>
            <person name="Wang H."/>
            <person name="Twardziok S.O."/>
            <person name="Deal K.R."/>
            <person name="Huo N."/>
            <person name="Zhu T."/>
            <person name="Wang L."/>
            <person name="Wang Y."/>
            <person name="McGuire P.E."/>
            <person name="Liu S."/>
            <person name="Long H."/>
            <person name="Ramasamy R.K."/>
            <person name="Rodriguez J.C."/>
            <person name="Van S.L."/>
            <person name="Yuan L."/>
            <person name="Wang Z."/>
            <person name="Xia Z."/>
            <person name="Xiao L."/>
            <person name="Anderson O.D."/>
            <person name="Ouyang S."/>
            <person name="Liang Y."/>
            <person name="Zimin A.V."/>
            <person name="Pertea G."/>
            <person name="Qi P."/>
            <person name="Bennetzen J.L."/>
            <person name="Dai X."/>
            <person name="Dawson M.W."/>
            <person name="Muller H.G."/>
            <person name="Kugler K."/>
            <person name="Rivarola-Duarte L."/>
            <person name="Spannagl M."/>
            <person name="Mayer K.F.X."/>
            <person name="Lu F.H."/>
            <person name="Bevan M.W."/>
            <person name="Leroy P."/>
            <person name="Li P."/>
            <person name="You F.M."/>
            <person name="Sun Q."/>
            <person name="Liu Z."/>
            <person name="Lyons E."/>
            <person name="Wicker T."/>
            <person name="Salzberg S.L."/>
            <person name="Devos K.M."/>
            <person name="Dvorak J."/>
        </authorList>
    </citation>
    <scope>NUCLEOTIDE SEQUENCE [LARGE SCALE GENOMIC DNA]</scope>
    <source>
        <strain evidence="1">cv. AL8/78</strain>
    </source>
</reference>
<reference evidence="1" key="4">
    <citation type="submission" date="2019-03" db="UniProtKB">
        <authorList>
            <consortium name="EnsemblPlants"/>
        </authorList>
    </citation>
    <scope>IDENTIFICATION</scope>
</reference>
<evidence type="ECO:0000313" key="2">
    <source>
        <dbReference type="Proteomes" id="UP000015105"/>
    </source>
</evidence>